<sequence>MEEKTQMMNAVRAADDKAAVVHAVMHQTAMQQVRGVNRPPSMSIVGHHHHHHHHHQPHHQQQQPLAHLHHHSRTVGSGLVMADFRSEPAVVTTPIILDPRIVIGGGAGERRPVINGCGGGSASPYPVFQPRPVYPIPMPPTAMWHHTPSHFPASNAFAPFIEDNSTSLDTQNKRNQRKKSGHYNCMVTGKKAEDPGKDRRNAGRIEYDMTSIVRK</sequence>
<proteinExistence type="predicted"/>
<feature type="region of interest" description="Disordered" evidence="1">
    <location>
        <begin position="166"/>
        <end position="215"/>
    </location>
</feature>
<name>A0A5E4N322_9HEMI</name>
<feature type="compositionally biased region" description="Basic and acidic residues" evidence="1">
    <location>
        <begin position="190"/>
        <end position="207"/>
    </location>
</feature>
<evidence type="ECO:0000313" key="2">
    <source>
        <dbReference type="EMBL" id="VVC36942.1"/>
    </source>
</evidence>
<feature type="region of interest" description="Disordered" evidence="1">
    <location>
        <begin position="38"/>
        <end position="70"/>
    </location>
</feature>
<gene>
    <name evidence="2" type="ORF">CINCED_3A015823</name>
</gene>
<reference evidence="2 3" key="1">
    <citation type="submission" date="2019-08" db="EMBL/GenBank/DDBJ databases">
        <authorList>
            <person name="Alioto T."/>
            <person name="Alioto T."/>
            <person name="Gomez Garrido J."/>
        </authorList>
    </citation>
    <scope>NUCLEOTIDE SEQUENCE [LARGE SCALE GENOMIC DNA]</scope>
</reference>
<dbReference type="AlphaFoldDB" id="A0A5E4N322"/>
<keyword evidence="3" id="KW-1185">Reference proteome</keyword>
<evidence type="ECO:0000313" key="3">
    <source>
        <dbReference type="Proteomes" id="UP000325440"/>
    </source>
</evidence>
<dbReference type="EMBL" id="CABPRJ010001439">
    <property type="protein sequence ID" value="VVC36942.1"/>
    <property type="molecule type" value="Genomic_DNA"/>
</dbReference>
<protein>
    <submittedName>
        <fullName evidence="2">Uncharacterized protein</fullName>
    </submittedName>
</protein>
<accession>A0A5E4N322</accession>
<organism evidence="2 3">
    <name type="scientific">Cinara cedri</name>
    <dbReference type="NCBI Taxonomy" id="506608"/>
    <lineage>
        <taxon>Eukaryota</taxon>
        <taxon>Metazoa</taxon>
        <taxon>Ecdysozoa</taxon>
        <taxon>Arthropoda</taxon>
        <taxon>Hexapoda</taxon>
        <taxon>Insecta</taxon>
        <taxon>Pterygota</taxon>
        <taxon>Neoptera</taxon>
        <taxon>Paraneoptera</taxon>
        <taxon>Hemiptera</taxon>
        <taxon>Sternorrhyncha</taxon>
        <taxon>Aphidomorpha</taxon>
        <taxon>Aphidoidea</taxon>
        <taxon>Aphididae</taxon>
        <taxon>Lachninae</taxon>
        <taxon>Cinara</taxon>
    </lineage>
</organism>
<feature type="compositionally biased region" description="Basic residues" evidence="1">
    <location>
        <begin position="46"/>
        <end position="58"/>
    </location>
</feature>
<evidence type="ECO:0000256" key="1">
    <source>
        <dbReference type="SAM" id="MobiDB-lite"/>
    </source>
</evidence>
<dbReference type="Proteomes" id="UP000325440">
    <property type="component" value="Unassembled WGS sequence"/>
</dbReference>